<dbReference type="EMBL" id="KZ992435">
    <property type="protein sequence ID" value="RKP10836.1"/>
    <property type="molecule type" value="Genomic_DNA"/>
</dbReference>
<dbReference type="AlphaFoldDB" id="A0A4P9XWW8"/>
<keyword evidence="5" id="KW-1185">Reference proteome</keyword>
<evidence type="ECO:0000259" key="3">
    <source>
        <dbReference type="SMART" id="SM01218"/>
    </source>
</evidence>
<sequence>MPEAIRAAWLHGFGAATLDISGCAQKASNAFSISMVGGWERVRECTNAHSGASSPYLFASALFANPYSTVAVTYHCAFTLPLRPPPHVALRICPCYIACLMVSSRGRSNRGARASAAAAAAAAQPSTRAANDKPVFSSLSDRFQQITQQRVASSTTQPRRLQTMKAQSTVGLRLSPQAQAQLQQYQQQDALRNVSGAGAGTRTRGSTRGNARGRGARGRGRGRGGNRNASRPKTKEDLDRDLDNYLMQNGERARAKLDEDLDSYMTDVQAEGNATA</sequence>
<dbReference type="InterPro" id="IPR025715">
    <property type="entry name" value="FoP_C"/>
</dbReference>
<evidence type="ECO:0000313" key="5">
    <source>
        <dbReference type="Proteomes" id="UP000271241"/>
    </source>
</evidence>
<dbReference type="Proteomes" id="UP000271241">
    <property type="component" value="Unassembled WGS sequence"/>
</dbReference>
<evidence type="ECO:0000256" key="1">
    <source>
        <dbReference type="ARBA" id="ARBA00022884"/>
    </source>
</evidence>
<keyword evidence="1" id="KW-0694">RNA-binding</keyword>
<proteinExistence type="predicted"/>
<dbReference type="Pfam" id="PF13865">
    <property type="entry name" value="FoP_duplication"/>
    <property type="match status" value="1"/>
</dbReference>
<evidence type="ECO:0000313" key="4">
    <source>
        <dbReference type="EMBL" id="RKP10836.1"/>
    </source>
</evidence>
<dbReference type="GO" id="GO:0003723">
    <property type="term" value="F:RNA binding"/>
    <property type="evidence" value="ECO:0007669"/>
    <property type="project" value="UniProtKB-KW"/>
</dbReference>
<evidence type="ECO:0000256" key="2">
    <source>
        <dbReference type="SAM" id="MobiDB-lite"/>
    </source>
</evidence>
<dbReference type="OrthoDB" id="5599506at2759"/>
<feature type="compositionally biased region" description="Basic and acidic residues" evidence="2">
    <location>
        <begin position="233"/>
        <end position="242"/>
    </location>
</feature>
<name>A0A4P9XWW8_9FUNG</name>
<organism evidence="4 5">
    <name type="scientific">Thamnocephalis sphaerospora</name>
    <dbReference type="NCBI Taxonomy" id="78915"/>
    <lineage>
        <taxon>Eukaryota</taxon>
        <taxon>Fungi</taxon>
        <taxon>Fungi incertae sedis</taxon>
        <taxon>Zoopagomycota</taxon>
        <taxon>Zoopagomycotina</taxon>
        <taxon>Zoopagomycetes</taxon>
        <taxon>Zoopagales</taxon>
        <taxon>Sigmoideomycetaceae</taxon>
        <taxon>Thamnocephalis</taxon>
    </lineage>
</organism>
<dbReference type="SMART" id="SM01218">
    <property type="entry name" value="FoP_duplication"/>
    <property type="match status" value="1"/>
</dbReference>
<dbReference type="STRING" id="78915.A0A4P9XWW8"/>
<feature type="compositionally biased region" description="Low complexity" evidence="2">
    <location>
        <begin position="200"/>
        <end position="210"/>
    </location>
</feature>
<gene>
    <name evidence="4" type="ORF">THASP1DRAFT_21500</name>
</gene>
<feature type="region of interest" description="Disordered" evidence="2">
    <location>
        <begin position="191"/>
        <end position="242"/>
    </location>
</feature>
<protein>
    <recommendedName>
        <fullName evidence="3">Chromatin target of PRMT1 protein C-terminal domain-containing protein</fullName>
    </recommendedName>
</protein>
<reference evidence="5" key="1">
    <citation type="journal article" date="2018" name="Nat. Microbiol.">
        <title>Leveraging single-cell genomics to expand the fungal tree of life.</title>
        <authorList>
            <person name="Ahrendt S.R."/>
            <person name="Quandt C.A."/>
            <person name="Ciobanu D."/>
            <person name="Clum A."/>
            <person name="Salamov A."/>
            <person name="Andreopoulos B."/>
            <person name="Cheng J.F."/>
            <person name="Woyke T."/>
            <person name="Pelin A."/>
            <person name="Henrissat B."/>
            <person name="Reynolds N.K."/>
            <person name="Benny G.L."/>
            <person name="Smith M.E."/>
            <person name="James T.Y."/>
            <person name="Grigoriev I.V."/>
        </authorList>
    </citation>
    <scope>NUCLEOTIDE SEQUENCE [LARGE SCALE GENOMIC DNA]</scope>
    <source>
        <strain evidence="5">RSA 1356</strain>
    </source>
</reference>
<feature type="domain" description="Chromatin target of PRMT1 protein C-terminal" evidence="3">
    <location>
        <begin position="188"/>
        <end position="271"/>
    </location>
</feature>
<feature type="region of interest" description="Disordered" evidence="2">
    <location>
        <begin position="148"/>
        <end position="168"/>
    </location>
</feature>
<feature type="compositionally biased region" description="Basic residues" evidence="2">
    <location>
        <begin position="214"/>
        <end position="224"/>
    </location>
</feature>
<accession>A0A4P9XWW8</accession>